<evidence type="ECO:0000313" key="8">
    <source>
        <dbReference type="Proteomes" id="UP000772181"/>
    </source>
</evidence>
<evidence type="ECO:0000256" key="3">
    <source>
        <dbReference type="ARBA" id="ARBA00022723"/>
    </source>
</evidence>
<name>A0A933GMK4_UNCTE</name>
<organism evidence="7 8">
    <name type="scientific">Tectimicrobiota bacterium</name>
    <dbReference type="NCBI Taxonomy" id="2528274"/>
    <lineage>
        <taxon>Bacteria</taxon>
        <taxon>Pseudomonadati</taxon>
        <taxon>Nitrospinota/Tectimicrobiota group</taxon>
        <taxon>Candidatus Tectimicrobiota</taxon>
    </lineage>
</organism>
<keyword evidence="4" id="KW-0413">Isomerase</keyword>
<keyword evidence="5" id="KW-0170">Cobalt</keyword>
<feature type="domain" description="B12-binding" evidence="6">
    <location>
        <begin position="7"/>
        <end position="132"/>
    </location>
</feature>
<evidence type="ECO:0000256" key="2">
    <source>
        <dbReference type="ARBA" id="ARBA00022628"/>
    </source>
</evidence>
<comment type="cofactor">
    <cofactor evidence="1">
        <name>adenosylcob(III)alamin</name>
        <dbReference type="ChEBI" id="CHEBI:18408"/>
    </cofactor>
</comment>
<dbReference type="SUPFAM" id="SSF52242">
    <property type="entry name" value="Cobalamin (vitamin B12)-binding domain"/>
    <property type="match status" value="1"/>
</dbReference>
<keyword evidence="2" id="KW-0846">Cobalamin</keyword>
<sequence length="138" mass="14995">MAENKSNIKVLMAKTSLDGHWRGVAMVTTALRDAGMEVIYGGMITPRQIVETAIQEDVDVIGINIGGRYGVVKELMDLLKQKNLDNILVVAGGVIPPSDIPLLKGMGIHEIFPPGSELEKIVRHIKENVPGKKASEVR</sequence>
<dbReference type="InterPro" id="IPR006158">
    <property type="entry name" value="Cobalamin-bd"/>
</dbReference>
<dbReference type="Gene3D" id="3.40.50.280">
    <property type="entry name" value="Cobalamin-binding domain"/>
    <property type="match status" value="1"/>
</dbReference>
<dbReference type="PROSITE" id="PS51332">
    <property type="entry name" value="B12_BINDING"/>
    <property type="match status" value="1"/>
</dbReference>
<evidence type="ECO:0000256" key="1">
    <source>
        <dbReference type="ARBA" id="ARBA00001922"/>
    </source>
</evidence>
<dbReference type="Proteomes" id="UP000772181">
    <property type="component" value="Unassembled WGS sequence"/>
</dbReference>
<evidence type="ECO:0000256" key="4">
    <source>
        <dbReference type="ARBA" id="ARBA00023235"/>
    </source>
</evidence>
<evidence type="ECO:0000313" key="7">
    <source>
        <dbReference type="EMBL" id="MBI4596108.1"/>
    </source>
</evidence>
<dbReference type="Pfam" id="PF02310">
    <property type="entry name" value="B12-binding"/>
    <property type="match status" value="1"/>
</dbReference>
<dbReference type="PANTHER" id="PTHR48101">
    <property type="entry name" value="METHYLMALONYL-COA MUTASE, MITOCHONDRIAL-RELATED"/>
    <property type="match status" value="1"/>
</dbReference>
<dbReference type="GO" id="GO:0031419">
    <property type="term" value="F:cobalamin binding"/>
    <property type="evidence" value="ECO:0007669"/>
    <property type="project" value="UniProtKB-KW"/>
</dbReference>
<evidence type="ECO:0000259" key="6">
    <source>
        <dbReference type="PROSITE" id="PS51332"/>
    </source>
</evidence>
<dbReference type="GO" id="GO:0016853">
    <property type="term" value="F:isomerase activity"/>
    <property type="evidence" value="ECO:0007669"/>
    <property type="project" value="UniProtKB-KW"/>
</dbReference>
<accession>A0A933GMK4</accession>
<dbReference type="AlphaFoldDB" id="A0A933GMK4"/>
<gene>
    <name evidence="7" type="ORF">HY730_06985</name>
</gene>
<keyword evidence="3" id="KW-0479">Metal-binding</keyword>
<dbReference type="InterPro" id="IPR006159">
    <property type="entry name" value="Acid_CoA_mut_C"/>
</dbReference>
<dbReference type="EMBL" id="JACQWF010000312">
    <property type="protein sequence ID" value="MBI4596108.1"/>
    <property type="molecule type" value="Genomic_DNA"/>
</dbReference>
<proteinExistence type="predicted"/>
<dbReference type="InterPro" id="IPR036724">
    <property type="entry name" value="Cobalamin-bd_sf"/>
</dbReference>
<reference evidence="7" key="1">
    <citation type="submission" date="2020-07" db="EMBL/GenBank/DDBJ databases">
        <title>Huge and variable diversity of episymbiotic CPR bacteria and DPANN archaea in groundwater ecosystems.</title>
        <authorList>
            <person name="He C.Y."/>
            <person name="Keren R."/>
            <person name="Whittaker M."/>
            <person name="Farag I.F."/>
            <person name="Doudna J."/>
            <person name="Cate J.H.D."/>
            <person name="Banfield J.F."/>
        </authorList>
    </citation>
    <scope>NUCLEOTIDE SEQUENCE</scope>
    <source>
        <strain evidence="7">NC_groundwater_1482_Ag_S-0.65um_47_24</strain>
    </source>
</reference>
<dbReference type="GO" id="GO:0046872">
    <property type="term" value="F:metal ion binding"/>
    <property type="evidence" value="ECO:0007669"/>
    <property type="project" value="UniProtKB-KW"/>
</dbReference>
<evidence type="ECO:0000256" key="5">
    <source>
        <dbReference type="ARBA" id="ARBA00023285"/>
    </source>
</evidence>
<protein>
    <submittedName>
        <fullName evidence="7">Cobalamin B12-binding domain-containing protein</fullName>
    </submittedName>
</protein>
<dbReference type="NCBIfam" id="TIGR00640">
    <property type="entry name" value="acid_CoA_mut_C"/>
    <property type="match status" value="1"/>
</dbReference>
<comment type="caution">
    <text evidence="7">The sequence shown here is derived from an EMBL/GenBank/DDBJ whole genome shotgun (WGS) entry which is preliminary data.</text>
</comment>
<dbReference type="PANTHER" id="PTHR48101:SF1">
    <property type="entry name" value="METHYLMALONYL-COA MUTASE, LARGE SUBUNIT"/>
    <property type="match status" value="1"/>
</dbReference>